<dbReference type="Gene3D" id="2.60.40.1120">
    <property type="entry name" value="Carboxypeptidase-like, regulatory domain"/>
    <property type="match status" value="1"/>
</dbReference>
<feature type="domain" description="Secretin/TonB short N-terminal" evidence="9">
    <location>
        <begin position="56"/>
        <end position="107"/>
    </location>
</feature>
<dbReference type="InterPro" id="IPR036942">
    <property type="entry name" value="Beta-barrel_TonB_sf"/>
</dbReference>
<reference evidence="10" key="1">
    <citation type="journal article" date="2021" name="PeerJ">
        <title>Extensive microbial diversity within the chicken gut microbiome revealed by metagenomics and culture.</title>
        <authorList>
            <person name="Gilroy R."/>
            <person name="Ravi A."/>
            <person name="Getino M."/>
            <person name="Pursley I."/>
            <person name="Horton D.L."/>
            <person name="Alikhan N.F."/>
            <person name="Baker D."/>
            <person name="Gharbi K."/>
            <person name="Hall N."/>
            <person name="Watson M."/>
            <person name="Adriaenssens E.M."/>
            <person name="Foster-Nyarko E."/>
            <person name="Jarju S."/>
            <person name="Secka A."/>
            <person name="Antonio M."/>
            <person name="Oren A."/>
            <person name="Chaudhuri R.R."/>
            <person name="La Ragione R."/>
            <person name="Hildebrand F."/>
            <person name="Pallen M.J."/>
        </authorList>
    </citation>
    <scope>NUCLEOTIDE SEQUENCE</scope>
    <source>
        <strain evidence="10">5134</strain>
    </source>
</reference>
<comment type="similarity">
    <text evidence="7">Belongs to the TonB-dependent receptor family.</text>
</comment>
<evidence type="ECO:0000256" key="7">
    <source>
        <dbReference type="PROSITE-ProRule" id="PRU01360"/>
    </source>
</evidence>
<dbReference type="SUPFAM" id="SSF56935">
    <property type="entry name" value="Porins"/>
    <property type="match status" value="1"/>
</dbReference>
<dbReference type="NCBIfam" id="TIGR04056">
    <property type="entry name" value="OMP_RagA_SusC"/>
    <property type="match status" value="1"/>
</dbReference>
<sequence length="1113" mass="125059">MKKIYYNPFRKLRLLLTAGCLLLTTLVVAQDQPITLSMPASPLSKIFAELQQQSGLSFVYNAGEIARVPNRSVQVVNAPLSKVLDEVLRGTSLTYEFNDRHVVIVRAQTRSSAPSATPPLRPEERELTGTVCDEKGLPMAGVTIAIVGTDRGTTTDAQGAYRLTGVADGLTIVYSFVGYTPQRFLLHMETTHDVRLQPAAVDVENIVVTGIFTRKAESFTGSSVTVNRQELMSRGNQNLIQSLKNIDPSFNMIDNLSMGSDPNNLPTIEMRGSSSFPDLKGQYTQDPNQPLFILDGFETTLQKVLDLDMNRIESVTLLKDASAKAIYGSKAANGVVVIETVKLTAGEVRVNYTGSLSLEIPDLSSYNMCSAEEKLELERLLGFYDADQPQNDIDKKDLYYKNLEAVRSGVNTDWLAQPTRVGVGHKHSVRLEVGAEDLRAGFDFGYNDVQGVMKGSFRNTLSGGADVSYRWKKFLFRNLITLTGTKSEDSPYGSFSDYVALNPYWRIRDDNGNLLEELGYGPVTSSMVYNPMTDASNGTRYGSNYFDVTNNTYLEYQFNDRLKVVGRFSFTQQSTGTEEFLPASHSSFRNILPSSTEEYLKRGSYTSGHGKYASVSGDLNLQYNQTWGRHALFANAGVNIEQNKSENYIYSAVGFPNAQMDNIIFAKQYAENSTPTGSESLNRAVGALFSGNYSYDNRYLADMTLRGNASSQFGTNSRWGLFWSAGLGWNIHNEPFLRDVRWLRQLKIRGSVGTTGSQSFNSYQAQLLYNYYTDRNYQGMSGVYLEALANEDLKWQQKFDANIGFDMDLWGRLKLRFDYYRAVTKDFLTDINIPPSLGFTTYKANLGEILNQGIEFNLSANVFSRPEDRTSLIFFVNGTHNTNRIRRISNSLQSVNAEQDELSKTDNRPLVRFEEGESLSAIWAVRSLGIDPASGREIFLTRDGQMTDTWDVADKVICGDTEDKMRGLFGFNLEYKGLSVAVSCSYRWGAQIYNTTLIDKVENAQMNGNVDRRAYYATWKQPGDRVLFRNVGDWQQPTLATSRFVQDYNRLDISTISIGYDFYRWKFLKKLRIERLQLFVNMNDVASFSSVKIERGTTYPFARTGSCTLIVNF</sequence>
<dbReference type="InterPro" id="IPR011662">
    <property type="entry name" value="Secretin/TonB_short_N"/>
</dbReference>
<dbReference type="Proteomes" id="UP000886844">
    <property type="component" value="Unassembled WGS sequence"/>
</dbReference>
<evidence type="ECO:0000313" key="11">
    <source>
        <dbReference type="Proteomes" id="UP000886844"/>
    </source>
</evidence>
<dbReference type="Gene3D" id="2.170.130.10">
    <property type="entry name" value="TonB-dependent receptor, plug domain"/>
    <property type="match status" value="1"/>
</dbReference>
<dbReference type="InterPro" id="IPR039426">
    <property type="entry name" value="TonB-dep_rcpt-like"/>
</dbReference>
<evidence type="ECO:0000256" key="6">
    <source>
        <dbReference type="ARBA" id="ARBA00023237"/>
    </source>
</evidence>
<proteinExistence type="inferred from homology"/>
<accession>A0A9D1YYP4</accession>
<name>A0A9D1YYP4_9BACT</name>
<keyword evidence="4 7" id="KW-0812">Transmembrane</keyword>
<evidence type="ECO:0000259" key="9">
    <source>
        <dbReference type="SMART" id="SM00965"/>
    </source>
</evidence>
<dbReference type="Gene3D" id="2.40.170.20">
    <property type="entry name" value="TonB-dependent receptor, beta-barrel domain"/>
    <property type="match status" value="1"/>
</dbReference>
<comment type="subcellular location">
    <subcellularLocation>
        <location evidence="1 7">Cell outer membrane</location>
        <topology evidence="1 7">Multi-pass membrane protein</topology>
    </subcellularLocation>
</comment>
<gene>
    <name evidence="10" type="ORF">H9828_02125</name>
</gene>
<dbReference type="Gene3D" id="3.55.50.30">
    <property type="match status" value="1"/>
</dbReference>
<dbReference type="Pfam" id="PF13715">
    <property type="entry name" value="CarbopepD_reg_2"/>
    <property type="match status" value="1"/>
</dbReference>
<dbReference type="InterPro" id="IPR008969">
    <property type="entry name" value="CarboxyPept-like_regulatory"/>
</dbReference>
<protein>
    <submittedName>
        <fullName evidence="10">SusC/RagA family TonB-linked outer membrane protein</fullName>
    </submittedName>
</protein>
<evidence type="ECO:0000256" key="4">
    <source>
        <dbReference type="ARBA" id="ARBA00022692"/>
    </source>
</evidence>
<feature type="signal peptide" evidence="8">
    <location>
        <begin position="1"/>
        <end position="29"/>
    </location>
</feature>
<keyword evidence="2 7" id="KW-0813">Transport</keyword>
<keyword evidence="5 7" id="KW-0472">Membrane</keyword>
<dbReference type="NCBIfam" id="TIGR04057">
    <property type="entry name" value="SusC_RagA_signa"/>
    <property type="match status" value="1"/>
</dbReference>
<evidence type="ECO:0000256" key="5">
    <source>
        <dbReference type="ARBA" id="ARBA00023136"/>
    </source>
</evidence>
<dbReference type="SUPFAM" id="SSF49464">
    <property type="entry name" value="Carboxypeptidase regulatory domain-like"/>
    <property type="match status" value="1"/>
</dbReference>
<dbReference type="Pfam" id="PF07715">
    <property type="entry name" value="Plug"/>
    <property type="match status" value="1"/>
</dbReference>
<reference evidence="10" key="2">
    <citation type="submission" date="2021-04" db="EMBL/GenBank/DDBJ databases">
        <authorList>
            <person name="Gilroy R."/>
        </authorList>
    </citation>
    <scope>NUCLEOTIDE SEQUENCE</scope>
    <source>
        <strain evidence="10">5134</strain>
    </source>
</reference>
<dbReference type="InterPro" id="IPR023996">
    <property type="entry name" value="TonB-dep_OMP_SusC/RagA"/>
</dbReference>
<evidence type="ECO:0000313" key="10">
    <source>
        <dbReference type="EMBL" id="HIY68197.1"/>
    </source>
</evidence>
<evidence type="ECO:0000256" key="8">
    <source>
        <dbReference type="SAM" id="SignalP"/>
    </source>
</evidence>
<dbReference type="AlphaFoldDB" id="A0A9D1YYP4"/>
<evidence type="ECO:0000256" key="2">
    <source>
        <dbReference type="ARBA" id="ARBA00022448"/>
    </source>
</evidence>
<dbReference type="InterPro" id="IPR012910">
    <property type="entry name" value="Plug_dom"/>
</dbReference>
<dbReference type="PROSITE" id="PS52016">
    <property type="entry name" value="TONB_DEPENDENT_REC_3"/>
    <property type="match status" value="1"/>
</dbReference>
<evidence type="ECO:0000256" key="3">
    <source>
        <dbReference type="ARBA" id="ARBA00022452"/>
    </source>
</evidence>
<comment type="caution">
    <text evidence="10">The sequence shown here is derived from an EMBL/GenBank/DDBJ whole genome shotgun (WGS) entry which is preliminary data.</text>
</comment>
<feature type="chain" id="PRO_5039270361" evidence="8">
    <location>
        <begin position="30"/>
        <end position="1113"/>
    </location>
</feature>
<keyword evidence="8" id="KW-0732">Signal</keyword>
<evidence type="ECO:0000256" key="1">
    <source>
        <dbReference type="ARBA" id="ARBA00004571"/>
    </source>
</evidence>
<dbReference type="EMBL" id="DXDA01000019">
    <property type="protein sequence ID" value="HIY68197.1"/>
    <property type="molecule type" value="Genomic_DNA"/>
</dbReference>
<organism evidence="10 11">
    <name type="scientific">Candidatus Alistipes intestinigallinarum</name>
    <dbReference type="NCBI Taxonomy" id="2838440"/>
    <lineage>
        <taxon>Bacteria</taxon>
        <taxon>Pseudomonadati</taxon>
        <taxon>Bacteroidota</taxon>
        <taxon>Bacteroidia</taxon>
        <taxon>Bacteroidales</taxon>
        <taxon>Rikenellaceae</taxon>
        <taxon>Alistipes</taxon>
    </lineage>
</organism>
<dbReference type="GO" id="GO:0009279">
    <property type="term" value="C:cell outer membrane"/>
    <property type="evidence" value="ECO:0007669"/>
    <property type="project" value="UniProtKB-SubCell"/>
</dbReference>
<dbReference type="InterPro" id="IPR023997">
    <property type="entry name" value="TonB-dep_OMP_SusC/RagA_CS"/>
</dbReference>
<dbReference type="Pfam" id="PF07660">
    <property type="entry name" value="STN"/>
    <property type="match status" value="1"/>
</dbReference>
<dbReference type="SMART" id="SM00965">
    <property type="entry name" value="STN"/>
    <property type="match status" value="1"/>
</dbReference>
<keyword evidence="6 7" id="KW-0998">Cell outer membrane</keyword>
<keyword evidence="3 7" id="KW-1134">Transmembrane beta strand</keyword>
<dbReference type="InterPro" id="IPR037066">
    <property type="entry name" value="Plug_dom_sf"/>
</dbReference>